<evidence type="ECO:0000313" key="2">
    <source>
        <dbReference type="EMBL" id="MEC5385157.1"/>
    </source>
</evidence>
<keyword evidence="3" id="KW-1185">Reference proteome</keyword>
<evidence type="ECO:0000313" key="3">
    <source>
        <dbReference type="Proteomes" id="UP001331561"/>
    </source>
</evidence>
<proteinExistence type="predicted"/>
<evidence type="ECO:0008006" key="4">
    <source>
        <dbReference type="Google" id="ProtNLM"/>
    </source>
</evidence>
<feature type="chain" id="PRO_5047298944" description="Solute-binding protein family 3/N-terminal domain-containing protein" evidence="1">
    <location>
        <begin position="23"/>
        <end position="265"/>
    </location>
</feature>
<protein>
    <recommendedName>
        <fullName evidence="4">Solute-binding protein family 3/N-terminal domain-containing protein</fullName>
    </recommendedName>
</protein>
<keyword evidence="1" id="KW-0732">Signal</keyword>
<comment type="caution">
    <text evidence="2">The sequence shown here is derived from an EMBL/GenBank/DDBJ whole genome shotgun (WGS) entry which is preliminary data.</text>
</comment>
<gene>
    <name evidence="2" type="ORF">VVD49_05445</name>
</gene>
<evidence type="ECO:0000256" key="1">
    <source>
        <dbReference type="SAM" id="SignalP"/>
    </source>
</evidence>
<dbReference type="SUPFAM" id="SSF53850">
    <property type="entry name" value="Periplasmic binding protein-like II"/>
    <property type="match status" value="1"/>
</dbReference>
<organism evidence="2 3">
    <name type="scientific">Uliginosibacterium silvisoli</name>
    <dbReference type="NCBI Taxonomy" id="3114758"/>
    <lineage>
        <taxon>Bacteria</taxon>
        <taxon>Pseudomonadati</taxon>
        <taxon>Pseudomonadota</taxon>
        <taxon>Betaproteobacteria</taxon>
        <taxon>Rhodocyclales</taxon>
        <taxon>Zoogloeaceae</taxon>
        <taxon>Uliginosibacterium</taxon>
    </lineage>
</organism>
<feature type="signal peptide" evidence="1">
    <location>
        <begin position="1"/>
        <end position="22"/>
    </location>
</feature>
<accession>A0ABU6JZP5</accession>
<dbReference type="Proteomes" id="UP001331561">
    <property type="component" value="Unassembled WGS sequence"/>
</dbReference>
<dbReference type="EMBL" id="JAYXHS010000001">
    <property type="protein sequence ID" value="MEC5385157.1"/>
    <property type="molecule type" value="Genomic_DNA"/>
</dbReference>
<reference evidence="2 3" key="1">
    <citation type="submission" date="2024-01" db="EMBL/GenBank/DDBJ databases">
        <title>Uliginosibacterium soil sp. nov.</title>
        <authorList>
            <person name="Lv Y."/>
        </authorList>
    </citation>
    <scope>NUCLEOTIDE SEQUENCE [LARGE SCALE GENOMIC DNA]</scope>
    <source>
        <strain evidence="2 3">H3</strain>
    </source>
</reference>
<dbReference type="RefSeq" id="WP_327598120.1">
    <property type="nucleotide sequence ID" value="NZ_JAYXHS010000001.1"/>
</dbReference>
<sequence>MLRKLFALLLVMSGLTTLPCTAADITLRLAAGTTGNHRYYHALLTEALKAAGHKVTVEVYENLPQTRILAYLDIDRLTAHWMLQTPERDTLYTRVDFPLTQGLIGQRVLFVPKGTEGIYANVKDLAQFRELGKTAGLGKGWFDVSIWEANKLSYVEQAGEWRQLFSMLAAQNRGVDYFPRGASEIGAEALLHPELAIEPNLLLVYQRDFVFYLSRGNAHLKPVMEAALRQAEKSGLQKRLMEEHFGSALQQLNLDKRVRLKLLTP</sequence>
<name>A0ABU6JZP5_9RHOO</name>